<gene>
    <name evidence="1" type="ORF">DARMORV10_C04P45820.1</name>
</gene>
<name>A0A816JRV2_BRANA</name>
<dbReference type="EMBL" id="HG994368">
    <property type="protein sequence ID" value="CAF1858682.1"/>
    <property type="molecule type" value="Genomic_DNA"/>
</dbReference>
<dbReference type="AlphaFoldDB" id="A0A816JRV2"/>
<accession>A0A816JRV2</accession>
<dbReference type="Proteomes" id="UP001295469">
    <property type="component" value="Chromosome C04"/>
</dbReference>
<evidence type="ECO:0000313" key="1">
    <source>
        <dbReference type="EMBL" id="CAF1858682.1"/>
    </source>
</evidence>
<protein>
    <submittedName>
        <fullName evidence="1">(rape) hypothetical protein</fullName>
    </submittedName>
</protein>
<organism evidence="1">
    <name type="scientific">Brassica napus</name>
    <name type="common">Rape</name>
    <dbReference type="NCBI Taxonomy" id="3708"/>
    <lineage>
        <taxon>Eukaryota</taxon>
        <taxon>Viridiplantae</taxon>
        <taxon>Streptophyta</taxon>
        <taxon>Embryophyta</taxon>
        <taxon>Tracheophyta</taxon>
        <taxon>Spermatophyta</taxon>
        <taxon>Magnoliopsida</taxon>
        <taxon>eudicotyledons</taxon>
        <taxon>Gunneridae</taxon>
        <taxon>Pentapetalae</taxon>
        <taxon>rosids</taxon>
        <taxon>malvids</taxon>
        <taxon>Brassicales</taxon>
        <taxon>Brassicaceae</taxon>
        <taxon>Brassiceae</taxon>
        <taxon>Brassica</taxon>
    </lineage>
</organism>
<proteinExistence type="predicted"/>
<reference evidence="1" key="1">
    <citation type="submission" date="2021-01" db="EMBL/GenBank/DDBJ databases">
        <authorList>
            <consortium name="Genoscope - CEA"/>
            <person name="William W."/>
        </authorList>
    </citation>
    <scope>NUCLEOTIDE SEQUENCE</scope>
</reference>
<feature type="non-terminal residue" evidence="1">
    <location>
        <position position="1"/>
    </location>
</feature>
<sequence>QDSISDQIHKACEEAGILNELNVYQRSNEVGNGLLEDNKK</sequence>